<dbReference type="OMA" id="IGTGTRW"/>
<dbReference type="HOGENOM" id="CLU_023205_0_3_1"/>
<dbReference type="GO" id="GO:0004032">
    <property type="term" value="F:aldose reductase (NADPH) activity"/>
    <property type="evidence" value="ECO:0007669"/>
    <property type="project" value="EnsemblFungi"/>
</dbReference>
<dbReference type="SUPFAM" id="SSF51430">
    <property type="entry name" value="NAD(P)-linked oxidoreductase"/>
    <property type="match status" value="1"/>
</dbReference>
<dbReference type="PROSITE" id="PS00062">
    <property type="entry name" value="ALDOKETO_REDUCTASE_2"/>
    <property type="match status" value="1"/>
</dbReference>
<reference evidence="6 7" key="1">
    <citation type="journal article" date="2011" name="Proc. Natl. Acad. Sci. U.S.A.">
        <title>Evolutionary erosion of yeast sex chromosomes by mating-type switching accidents.</title>
        <authorList>
            <person name="Gordon J.L."/>
            <person name="Armisen D."/>
            <person name="Proux-Wera E."/>
            <person name="Oheigeartaigh S.S."/>
            <person name="Byrne K.P."/>
            <person name="Wolfe K.H."/>
        </authorList>
    </citation>
    <scope>NUCLEOTIDE SEQUENCE [LARGE SCALE GENOMIC DNA]</scope>
    <source>
        <strain evidence="7">ATCC MYA-139 / BCRC 22969 / CBS 8797 / CCRC 22969 / KCTC 17520 / NBRC 10181 / NCYC 3082</strain>
    </source>
</reference>
<dbReference type="Gene3D" id="3.20.20.100">
    <property type="entry name" value="NADP-dependent oxidoreductase domain"/>
    <property type="match status" value="1"/>
</dbReference>
<evidence type="ECO:0000256" key="2">
    <source>
        <dbReference type="PIRSR" id="PIRSR000097-1"/>
    </source>
</evidence>
<reference evidence="7" key="2">
    <citation type="submission" date="2012-08" db="EMBL/GenBank/DDBJ databases">
        <title>Genome sequence of Kazachstania naganishii.</title>
        <authorList>
            <person name="Gordon J.L."/>
            <person name="Armisen D."/>
            <person name="Proux-Wera E."/>
            <person name="OhEigeartaigh S.S."/>
            <person name="Byrne K.P."/>
            <person name="Wolfe K.H."/>
        </authorList>
    </citation>
    <scope>NUCLEOTIDE SEQUENCE [LARGE SCALE GENOMIC DNA]</scope>
    <source>
        <strain evidence="7">ATCC MYA-139 / BCRC 22969 / CBS 8797 / CCRC 22969 / KCTC 17520 / NBRC 10181 / NCYC 3082</strain>
    </source>
</reference>
<dbReference type="Pfam" id="PF00248">
    <property type="entry name" value="Aldo_ket_red"/>
    <property type="match status" value="1"/>
</dbReference>
<dbReference type="PRINTS" id="PR00069">
    <property type="entry name" value="ALDKETRDTASE"/>
</dbReference>
<feature type="active site" description="Proton donor" evidence="2">
    <location>
        <position position="64"/>
    </location>
</feature>
<evidence type="ECO:0000256" key="4">
    <source>
        <dbReference type="PIRSR" id="PIRSR000097-3"/>
    </source>
</evidence>
<proteinExistence type="predicted"/>
<name>J7S4X3_HUIN7</name>
<evidence type="ECO:0000313" key="7">
    <source>
        <dbReference type="Proteomes" id="UP000006310"/>
    </source>
</evidence>
<evidence type="ECO:0000259" key="5">
    <source>
        <dbReference type="Pfam" id="PF00248"/>
    </source>
</evidence>
<dbReference type="KEGG" id="kng:KNAG_0C04110"/>
<keyword evidence="7" id="KW-1185">Reference proteome</keyword>
<dbReference type="InterPro" id="IPR036812">
    <property type="entry name" value="NAD(P)_OxRdtase_dom_sf"/>
</dbReference>
<dbReference type="EMBL" id="HE978316">
    <property type="protein sequence ID" value="CCK69514.1"/>
    <property type="molecule type" value="Genomic_DNA"/>
</dbReference>
<dbReference type="InterPro" id="IPR020471">
    <property type="entry name" value="AKR"/>
</dbReference>
<dbReference type="GO" id="GO:0051268">
    <property type="term" value="F:alpha-keto amide reductase activity"/>
    <property type="evidence" value="ECO:0007669"/>
    <property type="project" value="EnsemblFungi"/>
</dbReference>
<dbReference type="OrthoDB" id="416253at2759"/>
<dbReference type="GO" id="GO:0042180">
    <property type="term" value="P:ketone metabolic process"/>
    <property type="evidence" value="ECO:0007669"/>
    <property type="project" value="EnsemblFungi"/>
</dbReference>
<dbReference type="GO" id="GO:0034599">
    <property type="term" value="P:cellular response to oxidative stress"/>
    <property type="evidence" value="ECO:0007669"/>
    <property type="project" value="EnsemblFungi"/>
</dbReference>
<dbReference type="PANTHER" id="PTHR11732">
    <property type="entry name" value="ALDO/KETO REDUCTASE"/>
    <property type="match status" value="1"/>
</dbReference>
<feature type="binding site" evidence="3">
    <location>
        <position position="122"/>
    </location>
    <ligand>
        <name>substrate</name>
    </ligand>
</feature>
<dbReference type="GeneID" id="34525194"/>
<organism evidence="6 7">
    <name type="scientific">Huiozyma naganishii (strain ATCC MYA-139 / BCRC 22969 / CBS 8797 / KCTC 17520 / NBRC 10181 / NCYC 3082 / Yp74L-3)</name>
    <name type="common">Yeast</name>
    <name type="synonym">Kazachstania naganishii</name>
    <dbReference type="NCBI Taxonomy" id="1071383"/>
    <lineage>
        <taxon>Eukaryota</taxon>
        <taxon>Fungi</taxon>
        <taxon>Dikarya</taxon>
        <taxon>Ascomycota</taxon>
        <taxon>Saccharomycotina</taxon>
        <taxon>Saccharomycetes</taxon>
        <taxon>Saccharomycetales</taxon>
        <taxon>Saccharomycetaceae</taxon>
        <taxon>Huiozyma</taxon>
    </lineage>
</organism>
<keyword evidence="1" id="KW-0560">Oxidoreductase</keyword>
<evidence type="ECO:0000256" key="1">
    <source>
        <dbReference type="ARBA" id="ARBA00023002"/>
    </source>
</evidence>
<feature type="domain" description="NADP-dependent oxidoreductase" evidence="5">
    <location>
        <begin position="35"/>
        <end position="286"/>
    </location>
</feature>
<evidence type="ECO:0000256" key="3">
    <source>
        <dbReference type="PIRSR" id="PIRSR000097-2"/>
    </source>
</evidence>
<dbReference type="PIRSF" id="PIRSF000097">
    <property type="entry name" value="AKR"/>
    <property type="match status" value="1"/>
</dbReference>
<accession>J7S4X3</accession>
<dbReference type="STRING" id="1071383.J7S4X3"/>
<dbReference type="GO" id="GO:0051269">
    <property type="term" value="F:alpha-ketoester reductase (NADPH) activity"/>
    <property type="evidence" value="ECO:0007669"/>
    <property type="project" value="EnsemblFungi"/>
</dbReference>
<dbReference type="InterPro" id="IPR018170">
    <property type="entry name" value="Aldo/ket_reductase_CS"/>
</dbReference>
<dbReference type="eggNOG" id="KOG1577">
    <property type="taxonomic scope" value="Eukaryota"/>
</dbReference>
<sequence length="311" mass="35491">MSHNQAFVTLNNGHKMPAVAIIGTGTHWHHKKEKDHALSHELIEQLEFALSLPGVVHIDAAEMYGTYPELSAALRMTEKPRSEIFITDKHALHAAMSKDPIAGLEDSLKANNLDYVDLYLLHSPFVAKEKPGLTLEGAWRQMEQLYKDGKAKNIGVSNFSVEDLKRVLSVAEIKPQVNQIEFHPFLQNQTPGILKFCQDENIELEAFTPLGPLQVKTQEDENDEFFKYISSLSGKYQKTEAQIILRWVTKRGVIPVTTSRRHDRIADAQNLFEFDLEDEEVTKITRLGLQHPPVRCYWKSQYDKFNAEAQK</sequence>
<feature type="site" description="Lowers pKa of active site Tyr" evidence="4">
    <location>
        <position position="89"/>
    </location>
</feature>
<dbReference type="Proteomes" id="UP000006310">
    <property type="component" value="Chromosome 3"/>
</dbReference>
<dbReference type="RefSeq" id="XP_022463760.1">
    <property type="nucleotide sequence ID" value="XM_022607134.1"/>
</dbReference>
<protein>
    <recommendedName>
        <fullName evidence="5">NADP-dependent oxidoreductase domain-containing protein</fullName>
    </recommendedName>
</protein>
<dbReference type="InterPro" id="IPR023210">
    <property type="entry name" value="NADP_OxRdtase_dom"/>
</dbReference>
<dbReference type="FunFam" id="3.20.20.100:FF:000002">
    <property type="entry name" value="2,5-diketo-D-gluconic acid reductase A"/>
    <property type="match status" value="1"/>
</dbReference>
<evidence type="ECO:0000313" key="6">
    <source>
        <dbReference type="EMBL" id="CCK69514.1"/>
    </source>
</evidence>
<gene>
    <name evidence="6" type="primary">KNAG0C04110</name>
    <name evidence="6" type="ordered locus">KNAG_0C04110</name>
</gene>
<dbReference type="AlphaFoldDB" id="J7S4X3"/>